<dbReference type="AlphaFoldDB" id="A0A848FDS5"/>
<reference evidence="1 2" key="1">
    <citation type="submission" date="2020-04" db="EMBL/GenBank/DDBJ databases">
        <title>Azohydromonas sp. isolated from soil.</title>
        <authorList>
            <person name="Dahal R.H."/>
        </authorList>
    </citation>
    <scope>NUCLEOTIDE SEQUENCE [LARGE SCALE GENOMIC DNA]</scope>
    <source>
        <strain evidence="1 2">G-1-1-14</strain>
    </source>
</reference>
<accession>A0A848FDS5</accession>
<evidence type="ECO:0000313" key="2">
    <source>
        <dbReference type="Proteomes" id="UP000574067"/>
    </source>
</evidence>
<protein>
    <submittedName>
        <fullName evidence="1">Uncharacterized protein</fullName>
    </submittedName>
</protein>
<gene>
    <name evidence="1" type="ORF">HHL10_18450</name>
</gene>
<dbReference type="EMBL" id="JABBFW010000014">
    <property type="protein sequence ID" value="NML16965.1"/>
    <property type="molecule type" value="Genomic_DNA"/>
</dbReference>
<comment type="caution">
    <text evidence="1">The sequence shown here is derived from an EMBL/GenBank/DDBJ whole genome shotgun (WGS) entry which is preliminary data.</text>
</comment>
<proteinExistence type="predicted"/>
<evidence type="ECO:0000313" key="1">
    <source>
        <dbReference type="EMBL" id="NML16965.1"/>
    </source>
</evidence>
<sequence length="73" mass="8097">MDGQSELRAKRDELEGRLLALEQAIEAQRPPQWWEGSPQVNDLAERSTELLRQLGAVNDKLVAMGPGPASDQE</sequence>
<dbReference type="RefSeq" id="WP_169161871.1">
    <property type="nucleotide sequence ID" value="NZ_JABBFW010000014.1"/>
</dbReference>
<name>A0A848FDS5_9BURK</name>
<dbReference type="Proteomes" id="UP000574067">
    <property type="component" value="Unassembled WGS sequence"/>
</dbReference>
<organism evidence="1 2">
    <name type="scientific">Azohydromonas caseinilytica</name>
    <dbReference type="NCBI Taxonomy" id="2728836"/>
    <lineage>
        <taxon>Bacteria</taxon>
        <taxon>Pseudomonadati</taxon>
        <taxon>Pseudomonadota</taxon>
        <taxon>Betaproteobacteria</taxon>
        <taxon>Burkholderiales</taxon>
        <taxon>Sphaerotilaceae</taxon>
        <taxon>Azohydromonas</taxon>
    </lineage>
</organism>
<keyword evidence="2" id="KW-1185">Reference proteome</keyword>